<feature type="compositionally biased region" description="Polar residues" evidence="1">
    <location>
        <begin position="239"/>
        <end position="250"/>
    </location>
</feature>
<comment type="caution">
    <text evidence="3">The sequence shown here is derived from an EMBL/GenBank/DDBJ whole genome shotgun (WGS) entry which is preliminary data.</text>
</comment>
<keyword evidence="2" id="KW-0812">Transmembrane</keyword>
<sequence>MQPSEPSPTEPSPIAWTDPQADTEPTTIDPLDQAAAALDAPSRRERRRASRGDKARRKAEKREARRAANQERSTAYTESRADETEPLAAAPAEALVARLPAIKPLYAAILSGLLAGLATVLLAFGASRGCESVRGTDSCGGGAGLVALVAILALEVLIGANLLKAWQISDPYSTSFLGVGLVTTIAMIGFLDNIDSPSMLYVIPLMTAAGFALSWWVTVRFIDENPMPSEVDAERGEQESTGEADTTQESPTDRDEDARA</sequence>
<keyword evidence="2" id="KW-1133">Transmembrane helix</keyword>
<protein>
    <submittedName>
        <fullName evidence="3">Uncharacterized protein</fullName>
    </submittedName>
</protein>
<feature type="transmembrane region" description="Helical" evidence="2">
    <location>
        <begin position="175"/>
        <end position="194"/>
    </location>
</feature>
<feature type="compositionally biased region" description="Pro residues" evidence="1">
    <location>
        <begin position="1"/>
        <end position="11"/>
    </location>
</feature>
<proteinExistence type="predicted"/>
<feature type="compositionally biased region" description="Basic and acidic residues" evidence="1">
    <location>
        <begin position="60"/>
        <end position="69"/>
    </location>
</feature>
<evidence type="ECO:0000256" key="1">
    <source>
        <dbReference type="SAM" id="MobiDB-lite"/>
    </source>
</evidence>
<organism evidence="3 4">
    <name type="scientific">Nocardioides pocheonensis</name>
    <dbReference type="NCBI Taxonomy" id="661485"/>
    <lineage>
        <taxon>Bacteria</taxon>
        <taxon>Bacillati</taxon>
        <taxon>Actinomycetota</taxon>
        <taxon>Actinomycetes</taxon>
        <taxon>Propionibacteriales</taxon>
        <taxon>Nocardioidaceae</taxon>
        <taxon>Nocardioides</taxon>
    </lineage>
</organism>
<keyword evidence="4" id="KW-1185">Reference proteome</keyword>
<feature type="compositionally biased region" description="Low complexity" evidence="1">
    <location>
        <begin position="29"/>
        <end position="40"/>
    </location>
</feature>
<evidence type="ECO:0000313" key="4">
    <source>
        <dbReference type="Proteomes" id="UP000279994"/>
    </source>
</evidence>
<name>A0A3N0GQB1_9ACTN</name>
<feature type="transmembrane region" description="Helical" evidence="2">
    <location>
        <begin position="200"/>
        <end position="219"/>
    </location>
</feature>
<evidence type="ECO:0000313" key="3">
    <source>
        <dbReference type="EMBL" id="RNM14645.1"/>
    </source>
</evidence>
<feature type="transmembrane region" description="Helical" evidence="2">
    <location>
        <begin position="105"/>
        <end position="124"/>
    </location>
</feature>
<feature type="compositionally biased region" description="Basic residues" evidence="1">
    <location>
        <begin position="44"/>
        <end position="59"/>
    </location>
</feature>
<accession>A0A3N0GQB1</accession>
<evidence type="ECO:0000256" key="2">
    <source>
        <dbReference type="SAM" id="Phobius"/>
    </source>
</evidence>
<keyword evidence="2" id="KW-0472">Membrane</keyword>
<feature type="region of interest" description="Disordered" evidence="1">
    <location>
        <begin position="1"/>
        <end position="85"/>
    </location>
</feature>
<reference evidence="3 4" key="1">
    <citation type="submission" date="2018-11" db="EMBL/GenBank/DDBJ databases">
        <authorList>
            <person name="Li F."/>
        </authorList>
    </citation>
    <scope>NUCLEOTIDE SEQUENCE [LARGE SCALE GENOMIC DNA]</scope>
    <source>
        <strain evidence="3 4">Gsoil 818</strain>
    </source>
</reference>
<feature type="transmembrane region" description="Helical" evidence="2">
    <location>
        <begin position="144"/>
        <end position="163"/>
    </location>
</feature>
<dbReference type="Proteomes" id="UP000279994">
    <property type="component" value="Unassembled WGS sequence"/>
</dbReference>
<dbReference type="EMBL" id="RJSF01000038">
    <property type="protein sequence ID" value="RNM14645.1"/>
    <property type="molecule type" value="Genomic_DNA"/>
</dbReference>
<gene>
    <name evidence="3" type="ORF">EFL26_10290</name>
</gene>
<feature type="compositionally biased region" description="Basic and acidic residues" evidence="1">
    <location>
        <begin position="251"/>
        <end position="260"/>
    </location>
</feature>
<feature type="region of interest" description="Disordered" evidence="1">
    <location>
        <begin position="228"/>
        <end position="260"/>
    </location>
</feature>
<dbReference type="AlphaFoldDB" id="A0A3N0GQB1"/>